<comment type="caution">
    <text evidence="2">The sequence shown here is derived from an EMBL/GenBank/DDBJ whole genome shotgun (WGS) entry which is preliminary data.</text>
</comment>
<proteinExistence type="predicted"/>
<name>A0A1J6I983_NICAT</name>
<dbReference type="SMR" id="A0A1J6I983"/>
<dbReference type="PANTHER" id="PTHR15852">
    <property type="entry name" value="PLASTID TRANSCRIPTIONALLY ACTIVE PROTEIN"/>
    <property type="match status" value="1"/>
</dbReference>
<feature type="domain" description="BSD2 cysteine rich" evidence="1">
    <location>
        <begin position="62"/>
        <end position="130"/>
    </location>
</feature>
<evidence type="ECO:0000313" key="2">
    <source>
        <dbReference type="EMBL" id="OIT01573.1"/>
    </source>
</evidence>
<dbReference type="OMA" id="LCWLCRY"/>
<dbReference type="Proteomes" id="UP000187609">
    <property type="component" value="Unassembled WGS sequence"/>
</dbReference>
<keyword evidence="3" id="KW-1185">Reference proteome</keyword>
<dbReference type="PANTHER" id="PTHR15852:SF51">
    <property type="entry name" value="PROTEIN BUNDLE SHEATH DEFECTIVE 2, CHLOROPLASTIC"/>
    <property type="match status" value="1"/>
</dbReference>
<evidence type="ECO:0000313" key="3">
    <source>
        <dbReference type="Proteomes" id="UP000187609"/>
    </source>
</evidence>
<dbReference type="OrthoDB" id="2019540at2759"/>
<dbReference type="KEGG" id="nau:109226485"/>
<accession>A0A1J6I983</accession>
<dbReference type="Pfam" id="PF25436">
    <property type="entry name" value="BSD2_CRD"/>
    <property type="match status" value="1"/>
</dbReference>
<dbReference type="GO" id="GO:0009570">
    <property type="term" value="C:chloroplast stroma"/>
    <property type="evidence" value="ECO:0007669"/>
    <property type="project" value="TreeGrafter"/>
</dbReference>
<reference evidence="2" key="1">
    <citation type="submission" date="2016-11" db="EMBL/GenBank/DDBJ databases">
        <title>The genome of Nicotiana attenuata.</title>
        <authorList>
            <person name="Xu S."/>
            <person name="Brockmoeller T."/>
            <person name="Gaquerel E."/>
            <person name="Navarro A."/>
            <person name="Kuhl H."/>
            <person name="Gase K."/>
            <person name="Ling Z."/>
            <person name="Zhou W."/>
            <person name="Kreitzer C."/>
            <person name="Stanke M."/>
            <person name="Tang H."/>
            <person name="Lyons E."/>
            <person name="Pandey P."/>
            <person name="Pandey S.P."/>
            <person name="Timmermann B."/>
            <person name="Baldwin I.T."/>
        </authorList>
    </citation>
    <scope>NUCLEOTIDE SEQUENCE [LARGE SCALE GENOMIC DNA]</scope>
    <source>
        <strain evidence="2">UT</strain>
    </source>
</reference>
<dbReference type="EMBL" id="MJEQ01037188">
    <property type="protein sequence ID" value="OIT01573.1"/>
    <property type="molecule type" value="Genomic_DNA"/>
</dbReference>
<organism evidence="2 3">
    <name type="scientific">Nicotiana attenuata</name>
    <name type="common">Coyote tobacco</name>
    <dbReference type="NCBI Taxonomy" id="49451"/>
    <lineage>
        <taxon>Eukaryota</taxon>
        <taxon>Viridiplantae</taxon>
        <taxon>Streptophyta</taxon>
        <taxon>Embryophyta</taxon>
        <taxon>Tracheophyta</taxon>
        <taxon>Spermatophyta</taxon>
        <taxon>Magnoliopsida</taxon>
        <taxon>eudicotyledons</taxon>
        <taxon>Gunneridae</taxon>
        <taxon>Pentapetalae</taxon>
        <taxon>asterids</taxon>
        <taxon>lamiids</taxon>
        <taxon>Solanales</taxon>
        <taxon>Solanaceae</taxon>
        <taxon>Nicotianoideae</taxon>
        <taxon>Nicotianeae</taxon>
        <taxon>Nicotiana</taxon>
    </lineage>
</organism>
<dbReference type="InterPro" id="IPR036410">
    <property type="entry name" value="HSP_DnaJ_Cys-rich_dom_sf"/>
</dbReference>
<dbReference type="GO" id="GO:0044183">
    <property type="term" value="F:protein folding chaperone"/>
    <property type="evidence" value="ECO:0007669"/>
    <property type="project" value="TreeGrafter"/>
</dbReference>
<gene>
    <name evidence="2" type="ORF">A4A49_21679</name>
</gene>
<dbReference type="SUPFAM" id="SSF57938">
    <property type="entry name" value="DnaJ/Hsp40 cysteine-rich domain"/>
    <property type="match status" value="1"/>
</dbReference>
<dbReference type="STRING" id="49451.A0A1J6I983"/>
<dbReference type="GO" id="GO:0101031">
    <property type="term" value="C:protein folding chaperone complex"/>
    <property type="evidence" value="ECO:0007669"/>
    <property type="project" value="TreeGrafter"/>
</dbReference>
<dbReference type="AlphaFoldDB" id="A0A1J6I983"/>
<dbReference type="InterPro" id="IPR057453">
    <property type="entry name" value="BSD2_CRD"/>
</dbReference>
<dbReference type="Gramene" id="OIT01573">
    <property type="protein sequence ID" value="OIT01573"/>
    <property type="gene ID" value="A4A49_21679"/>
</dbReference>
<protein>
    <recommendedName>
        <fullName evidence="1">BSD2 cysteine rich domain-containing protein</fullName>
    </recommendedName>
</protein>
<evidence type="ECO:0000259" key="1">
    <source>
        <dbReference type="Pfam" id="PF25436"/>
    </source>
</evidence>
<sequence length="130" mass="13873">MANSLCFTPLASFNSVNKPGLINGNCTGRKIQWIKDVTYSSKSSLRVLEVKATDSDRDAKARSIICKNCDGNGAVLCSQCKGIGVNSVDYFSGRFKAGELCWLCGGKKDMLCGDCNGAGFLGGFMSTFDD</sequence>